<accession>A0A1M4WQS2</accession>
<dbReference type="EMBL" id="FQVK01000009">
    <property type="protein sequence ID" value="SHE83332.1"/>
    <property type="molecule type" value="Genomic_DNA"/>
</dbReference>
<dbReference type="AlphaFoldDB" id="A0A1M4WQS2"/>
<gene>
    <name evidence="2" type="ORF">SAMN05444279_10985</name>
</gene>
<dbReference type="OrthoDB" id="7874260at2"/>
<dbReference type="RefSeq" id="WP_149775632.1">
    <property type="nucleotide sequence ID" value="NZ_FQVK01000009.1"/>
</dbReference>
<organism evidence="2 3">
    <name type="scientific">Ruegeria intermedia</name>
    <dbReference type="NCBI Taxonomy" id="996115"/>
    <lineage>
        <taxon>Bacteria</taxon>
        <taxon>Pseudomonadati</taxon>
        <taxon>Pseudomonadota</taxon>
        <taxon>Alphaproteobacteria</taxon>
        <taxon>Rhodobacterales</taxon>
        <taxon>Roseobacteraceae</taxon>
        <taxon>Ruegeria</taxon>
    </lineage>
</organism>
<evidence type="ECO:0000256" key="1">
    <source>
        <dbReference type="SAM" id="Phobius"/>
    </source>
</evidence>
<proteinExistence type="predicted"/>
<name>A0A1M4WQS2_9RHOB</name>
<dbReference type="Proteomes" id="UP000325134">
    <property type="component" value="Unassembled WGS sequence"/>
</dbReference>
<keyword evidence="1" id="KW-0812">Transmembrane</keyword>
<keyword evidence="1" id="KW-0472">Membrane</keyword>
<sequence>MSKLDRIIASSPRAQQTRRKDGFLGERARKLLLTLTTLLILWVFYTQPQLRSAVGSLLDLVPGF</sequence>
<reference evidence="2 3" key="1">
    <citation type="submission" date="2016-11" db="EMBL/GenBank/DDBJ databases">
        <authorList>
            <person name="Varghese N."/>
            <person name="Submissions S."/>
        </authorList>
    </citation>
    <scope>NUCLEOTIDE SEQUENCE [LARGE SCALE GENOMIC DNA]</scope>
    <source>
        <strain evidence="2 3">DSM 29341</strain>
    </source>
</reference>
<evidence type="ECO:0000313" key="2">
    <source>
        <dbReference type="EMBL" id="SHE83332.1"/>
    </source>
</evidence>
<keyword evidence="1" id="KW-1133">Transmembrane helix</keyword>
<protein>
    <submittedName>
        <fullName evidence="2">Uncharacterized protein</fullName>
    </submittedName>
</protein>
<evidence type="ECO:0000313" key="3">
    <source>
        <dbReference type="Proteomes" id="UP000325134"/>
    </source>
</evidence>
<feature type="transmembrane region" description="Helical" evidence="1">
    <location>
        <begin position="28"/>
        <end position="45"/>
    </location>
</feature>
<keyword evidence="3" id="KW-1185">Reference proteome</keyword>